<dbReference type="CDD" id="cd20071">
    <property type="entry name" value="SET_SMYD"/>
    <property type="match status" value="1"/>
</dbReference>
<feature type="domain" description="SET" evidence="1">
    <location>
        <begin position="3"/>
        <end position="139"/>
    </location>
</feature>
<reference evidence="2 3" key="1">
    <citation type="submission" date="2019-06" db="EMBL/GenBank/DDBJ databases">
        <title>Genome Sequence of the Brown Rot Fungal Pathogen Monilinia fructicola.</title>
        <authorList>
            <person name="De Miccolis Angelini R.M."/>
            <person name="Landi L."/>
            <person name="Abate D."/>
            <person name="Pollastro S."/>
            <person name="Romanazzi G."/>
            <person name="Faretra F."/>
        </authorList>
    </citation>
    <scope>NUCLEOTIDE SEQUENCE [LARGE SCALE GENOMIC DNA]</scope>
    <source>
        <strain evidence="2 3">Mfrc123</strain>
    </source>
</reference>
<organism evidence="2 3">
    <name type="scientific">Monilinia fructicola</name>
    <name type="common">Brown rot fungus</name>
    <name type="synonym">Ciboria fructicola</name>
    <dbReference type="NCBI Taxonomy" id="38448"/>
    <lineage>
        <taxon>Eukaryota</taxon>
        <taxon>Fungi</taxon>
        <taxon>Dikarya</taxon>
        <taxon>Ascomycota</taxon>
        <taxon>Pezizomycotina</taxon>
        <taxon>Leotiomycetes</taxon>
        <taxon>Helotiales</taxon>
        <taxon>Sclerotiniaceae</taxon>
        <taxon>Monilinia</taxon>
    </lineage>
</organism>
<protein>
    <recommendedName>
        <fullName evidence="1">SET domain-containing protein</fullName>
    </recommendedName>
</protein>
<name>A0A5M9JKS5_MONFR</name>
<dbReference type="InterPro" id="IPR001214">
    <property type="entry name" value="SET_dom"/>
</dbReference>
<keyword evidence="3" id="KW-1185">Reference proteome</keyword>
<comment type="caution">
    <text evidence="2">The sequence shown here is derived from an EMBL/GenBank/DDBJ whole genome shotgun (WGS) entry which is preliminary data.</text>
</comment>
<dbReference type="EMBL" id="VICG01000009">
    <property type="protein sequence ID" value="KAA8568993.1"/>
    <property type="molecule type" value="Genomic_DNA"/>
</dbReference>
<dbReference type="InterPro" id="IPR053185">
    <property type="entry name" value="SET_domain_protein"/>
</dbReference>
<accession>A0A5M9JKS5</accession>
<evidence type="ECO:0000313" key="2">
    <source>
        <dbReference type="EMBL" id="KAA8568993.1"/>
    </source>
</evidence>
<evidence type="ECO:0000313" key="3">
    <source>
        <dbReference type="Proteomes" id="UP000322873"/>
    </source>
</evidence>
<evidence type="ECO:0000259" key="1">
    <source>
        <dbReference type="PROSITE" id="PS50280"/>
    </source>
</evidence>
<proteinExistence type="predicted"/>
<sequence length="451" mass="50794">MAQLIYVKKDVPGKGNGLVAIQDIPKGARILCEAAILTGPNNVPMEELRSHLMEQSHASNASELYCGIYCTNSLPLNQIDSISGHLAEANRGGIFLEACRINHVCDENTVVNWNEDSERLAVTASKDILKDEEITIYYFDRRNNYKARRVCLLQDFNFECLCRLCSLPTKERKVNDRQLNETLLLMDFVYGRSANNRTSNPLRELHELDQLVSLYKEQGTGAAVLGNIFIQAACINITYSDLARGSLLAQRARSAWTTIFGSDCMEIKKWRYIAEEPSKYKFYGNGKARKTAFDELPSDLEAQEFEDWIWRRNKVSRREEIVDFRCSAVFPTIFNLPIPSNADYYDVNDNGLSRPRLHWCFLGEICDLARSGHSSLTVKDIGGTVITVAFHTEDGGKELSPGLVRAGYTVAIINAKRFKLPVEDDGGNGRLGNHHDDELMLKVSCRTSSIM</sequence>
<gene>
    <name evidence="2" type="ORF">EYC84_007962</name>
</gene>
<dbReference type="InterPro" id="IPR046341">
    <property type="entry name" value="SET_dom_sf"/>
</dbReference>
<dbReference type="PANTHER" id="PTHR47332:SF2">
    <property type="entry name" value="SET-6"/>
    <property type="match status" value="1"/>
</dbReference>
<dbReference type="SUPFAM" id="SSF82199">
    <property type="entry name" value="SET domain"/>
    <property type="match status" value="1"/>
</dbReference>
<dbReference type="Proteomes" id="UP000322873">
    <property type="component" value="Unassembled WGS sequence"/>
</dbReference>
<dbReference type="AlphaFoldDB" id="A0A5M9JKS5"/>
<dbReference type="SMART" id="SM00317">
    <property type="entry name" value="SET"/>
    <property type="match status" value="1"/>
</dbReference>
<dbReference type="PROSITE" id="PS50280">
    <property type="entry name" value="SET"/>
    <property type="match status" value="1"/>
</dbReference>
<dbReference type="VEuPathDB" id="FungiDB:MFRU_017g01490"/>
<dbReference type="Gene3D" id="2.170.270.10">
    <property type="entry name" value="SET domain"/>
    <property type="match status" value="1"/>
</dbReference>
<dbReference type="Pfam" id="PF00856">
    <property type="entry name" value="SET"/>
    <property type="match status" value="1"/>
</dbReference>
<dbReference type="PANTHER" id="PTHR47332">
    <property type="entry name" value="SET DOMAIN-CONTAINING PROTEIN 5"/>
    <property type="match status" value="1"/>
</dbReference>